<gene>
    <name evidence="13" type="ORF">BpHYR1_051834</name>
</gene>
<evidence type="ECO:0000256" key="6">
    <source>
        <dbReference type="ARBA" id="ARBA00023053"/>
    </source>
</evidence>
<evidence type="ECO:0000313" key="13">
    <source>
        <dbReference type="EMBL" id="RNA26752.1"/>
    </source>
</evidence>
<keyword evidence="14" id="KW-1185">Reference proteome</keyword>
<evidence type="ECO:0000256" key="2">
    <source>
        <dbReference type="ARBA" id="ARBA00022448"/>
    </source>
</evidence>
<evidence type="ECO:0000256" key="3">
    <source>
        <dbReference type="ARBA" id="ARBA00022461"/>
    </source>
</evidence>
<name>A0A3M7RTD1_BRAPC</name>
<evidence type="ECO:0000256" key="5">
    <source>
        <dbReference type="ARBA" id="ARBA00022989"/>
    </source>
</evidence>
<evidence type="ECO:0000256" key="11">
    <source>
        <dbReference type="RuleBase" id="RU000679"/>
    </source>
</evidence>
<dbReference type="OrthoDB" id="10051479at2759"/>
<evidence type="ECO:0000256" key="8">
    <source>
        <dbReference type="ARBA" id="ARBA00023136"/>
    </source>
</evidence>
<keyword evidence="6" id="KW-0915">Sodium</keyword>
<evidence type="ECO:0000256" key="10">
    <source>
        <dbReference type="ARBA" id="ARBA00023303"/>
    </source>
</evidence>
<dbReference type="Gene3D" id="2.60.470.10">
    <property type="entry name" value="Acid-sensing ion channels like domains"/>
    <property type="match status" value="1"/>
</dbReference>
<dbReference type="InterPro" id="IPR001873">
    <property type="entry name" value="ENaC"/>
</dbReference>
<evidence type="ECO:0000256" key="4">
    <source>
        <dbReference type="ARBA" id="ARBA00022692"/>
    </source>
</evidence>
<evidence type="ECO:0000256" key="1">
    <source>
        <dbReference type="ARBA" id="ARBA00004141"/>
    </source>
</evidence>
<reference evidence="13 14" key="1">
    <citation type="journal article" date="2018" name="Sci. Rep.">
        <title>Genomic signatures of local adaptation to the degree of environmental predictability in rotifers.</title>
        <authorList>
            <person name="Franch-Gras L."/>
            <person name="Hahn C."/>
            <person name="Garcia-Roger E.M."/>
            <person name="Carmona M.J."/>
            <person name="Serra M."/>
            <person name="Gomez A."/>
        </authorList>
    </citation>
    <scope>NUCLEOTIDE SEQUENCE [LARGE SCALE GENOMIC DNA]</scope>
    <source>
        <strain evidence="13">HYR1</strain>
    </source>
</reference>
<dbReference type="EMBL" id="REGN01002683">
    <property type="protein sequence ID" value="RNA26752.1"/>
    <property type="molecule type" value="Genomic_DNA"/>
</dbReference>
<dbReference type="Gene3D" id="1.10.287.770">
    <property type="entry name" value="YojJ-like"/>
    <property type="match status" value="1"/>
</dbReference>
<keyword evidence="5 12" id="KW-1133">Transmembrane helix</keyword>
<evidence type="ECO:0000256" key="7">
    <source>
        <dbReference type="ARBA" id="ARBA00023065"/>
    </source>
</evidence>
<comment type="caution">
    <text evidence="13">The sequence shown here is derived from an EMBL/GenBank/DDBJ whole genome shotgun (WGS) entry which is preliminary data.</text>
</comment>
<comment type="subcellular location">
    <subcellularLocation>
        <location evidence="1">Membrane</location>
        <topology evidence="1">Multi-pass membrane protein</topology>
    </subcellularLocation>
</comment>
<organism evidence="13 14">
    <name type="scientific">Brachionus plicatilis</name>
    <name type="common">Marine rotifer</name>
    <name type="synonym">Brachionus muelleri</name>
    <dbReference type="NCBI Taxonomy" id="10195"/>
    <lineage>
        <taxon>Eukaryota</taxon>
        <taxon>Metazoa</taxon>
        <taxon>Spiralia</taxon>
        <taxon>Gnathifera</taxon>
        <taxon>Rotifera</taxon>
        <taxon>Eurotatoria</taxon>
        <taxon>Monogononta</taxon>
        <taxon>Pseudotrocha</taxon>
        <taxon>Ploima</taxon>
        <taxon>Brachionidae</taxon>
        <taxon>Brachionus</taxon>
    </lineage>
</organism>
<keyword evidence="2 11" id="KW-0813">Transport</keyword>
<evidence type="ECO:0000313" key="14">
    <source>
        <dbReference type="Proteomes" id="UP000276133"/>
    </source>
</evidence>
<keyword evidence="4 11" id="KW-0812">Transmembrane</keyword>
<dbReference type="Pfam" id="PF00858">
    <property type="entry name" value="ASC"/>
    <property type="match status" value="1"/>
</dbReference>
<keyword evidence="7 11" id="KW-0406">Ion transport</keyword>
<dbReference type="AlphaFoldDB" id="A0A3M7RTD1"/>
<dbReference type="PANTHER" id="PTHR11690:SF248">
    <property type="entry name" value="PICKPOCKET 17, ISOFORM A"/>
    <property type="match status" value="1"/>
</dbReference>
<evidence type="ECO:0000256" key="9">
    <source>
        <dbReference type="ARBA" id="ARBA00023201"/>
    </source>
</evidence>
<proteinExistence type="inferred from homology"/>
<dbReference type="GO" id="GO:0015280">
    <property type="term" value="F:ligand-gated sodium channel activity"/>
    <property type="evidence" value="ECO:0007669"/>
    <property type="project" value="TreeGrafter"/>
</dbReference>
<evidence type="ECO:0000256" key="12">
    <source>
        <dbReference type="SAM" id="Phobius"/>
    </source>
</evidence>
<sequence>MDNSEEFNENEFNEWLMMNNQNDQYLNSSENEEFDKFISGTYFVENNSNDDKNLDNSPSYSPLEDINSQYPFSQVIELDKQLEKRLKTGIDKIHSITIDSYIENLENLHIKDNKIEIVVDSDDESPWSKMSHFEIVNDYLENLKLKISTPQSLEKLDQVCEQKRKTDETFNEDYLYRFSESLELVKKMLDIIEKSEADELNSKCEKQLNLSNNSKDNPIAKGSFDIEDNDTEDNLKQNFEAKRCCYVPSSITITKLRKKISFKILESFTCLSIKNNEKFIKMNYDQIEKIFVKLISNCIEQVEINCEVNDINFDLVKKMAEKNTSKLFFPWYLLLQFCFKSLDLLFNCSWSDFLQYMKSFMNDYQYLPEIKNSLELVFNEIEKTITDSGHIFNEIQSPKVMILFEFIQKESEKFKDLKGNKTYKLVIVVPRKSNELCSSLLCQMRSLTHIKTCIIHTDSHYTLSDFENLKSNNDCLIVDYHTSLFDKLSEFTHLIMYEQLGETGSVKNNLELCAKLNIKYVEFEKYNINFFDEIEHNLTENDKFRTVICSERVANNTFLVELIEIEQGIKLVTRNYEYIAAENNLNNSFICNADILVNENVGIVFQECSHFMNYFEDEINLFFTKIVNFRLSLVNLFVIFTFSDTIESNFNFVNLNGNSSNFKLGPLFLGDFEKLRILLKKIFENFQSSTPACYPAVVICNLNAYDGKIAREDMNRILTEKNISLESYEPIDFVDIAADYFKSTFQTESLKGQFDLYYNGFFLSQMLISCRYQGVKCEEKDFEHFHDYHYGNCYRFNGDKNNVIKSKKSGWRNGLRLELYIGDLDLQQQYTYKAGMRLIIHNQSDIPFTNENGIDVSVGSQTNIAISRTMIKRKTYPYSNCIENHRSEKNLKRNSLLQIITERYPNMTKYSQNYCLKVCLQEYFMKRCECFSLSLPRPDNSSVNLTGCETIDQLLCIHFEENVFFNGTEIEKCYKNCPNECFQVTYNTQVSTAKYPSKWYTSILNNSTIFSGFFSLKNSTFTELQQTILMINVYYEQMYYNLIEEYPELKADALFANVGGILGLFLGISVMSLIEMSEIFFYLIYLIFKRYVFFSIKKVESINLDNTN</sequence>
<keyword evidence="9 11" id="KW-0739">Sodium transport</keyword>
<keyword evidence="10 11" id="KW-0407">Ion channel</keyword>
<comment type="similarity">
    <text evidence="11">Belongs to the amiloride-sensitive sodium channel (TC 1.A.6) family.</text>
</comment>
<feature type="transmembrane region" description="Helical" evidence="12">
    <location>
        <begin position="1061"/>
        <end position="1088"/>
    </location>
</feature>
<dbReference type="GO" id="GO:0005886">
    <property type="term" value="C:plasma membrane"/>
    <property type="evidence" value="ECO:0007669"/>
    <property type="project" value="TreeGrafter"/>
</dbReference>
<dbReference type="PRINTS" id="PR01078">
    <property type="entry name" value="AMINACHANNEL"/>
</dbReference>
<keyword evidence="8 12" id="KW-0472">Membrane</keyword>
<dbReference type="PANTHER" id="PTHR11690">
    <property type="entry name" value="AMILORIDE-SENSITIVE SODIUM CHANNEL-RELATED"/>
    <property type="match status" value="1"/>
</dbReference>
<protein>
    <submittedName>
        <fullName evidence="13">Amiloride-sensitive sodium channel subunit beta</fullName>
    </submittedName>
</protein>
<keyword evidence="3 11" id="KW-0894">Sodium channel</keyword>
<dbReference type="Proteomes" id="UP000276133">
    <property type="component" value="Unassembled WGS sequence"/>
</dbReference>
<accession>A0A3M7RTD1</accession>